<keyword evidence="2" id="KW-1185">Reference proteome</keyword>
<dbReference type="InterPro" id="IPR011990">
    <property type="entry name" value="TPR-like_helical_dom_sf"/>
</dbReference>
<dbReference type="AlphaFoldDB" id="A0A5R9DSL0"/>
<evidence type="ECO:0000313" key="1">
    <source>
        <dbReference type="EMBL" id="TLQ39014.1"/>
    </source>
</evidence>
<dbReference type="Proteomes" id="UP000305921">
    <property type="component" value="Unassembled WGS sequence"/>
</dbReference>
<dbReference type="RefSeq" id="WP_138058379.1">
    <property type="nucleotide sequence ID" value="NZ_VAWE01000003.1"/>
</dbReference>
<proteinExistence type="predicted"/>
<comment type="caution">
    <text evidence="1">The sequence shown here is derived from an EMBL/GenBank/DDBJ whole genome shotgun (WGS) entry which is preliminary data.</text>
</comment>
<protein>
    <recommendedName>
        <fullName evidence="3">Tetratricopeptide repeat protein</fullName>
    </recommendedName>
</protein>
<sequence>MTIVPPQPSTSPALQEPLYAPWGSVTAAFWMTADGAPAPTPAVLVALRERLAEVAAAAVAGQLDQAVRLATELDREITAQYGEPHIHTIEVREVRGYLAHLTGDHAAAVGWYLHAARLRSGVQGRSHPDTAQATRRAYSLWRAMPATVDRHPHGVELLATVIDIHGPDAAVVHHTRKRLESLVLPSTASTQA</sequence>
<accession>A0A5R9DSL0</accession>
<dbReference type="OrthoDB" id="4241161at2"/>
<evidence type="ECO:0000313" key="2">
    <source>
        <dbReference type="Proteomes" id="UP000305921"/>
    </source>
</evidence>
<gene>
    <name evidence="1" type="ORF">FEF34_40095</name>
</gene>
<dbReference type="EMBL" id="VAWE01000003">
    <property type="protein sequence ID" value="TLQ39014.1"/>
    <property type="molecule type" value="Genomic_DNA"/>
</dbReference>
<name>A0A5R9DSL0_9ACTN</name>
<reference evidence="1 2" key="1">
    <citation type="submission" date="2019-05" db="EMBL/GenBank/DDBJ databases">
        <title>Streptomyces marianii sp. nov., a novel marine actinomycete from southern coast of India.</title>
        <authorList>
            <person name="Iniyan A.M."/>
            <person name="Wink J."/>
            <person name="Ramprasad E."/>
            <person name="Ramana C.V."/>
            <person name="Bunk B."/>
            <person name="Sproer C."/>
            <person name="Joseph F.-J.R.S."/>
            <person name="Vincent S.G.P."/>
        </authorList>
    </citation>
    <scope>NUCLEOTIDE SEQUENCE [LARGE SCALE GENOMIC DNA]</scope>
    <source>
        <strain evidence="1 2">ICN19</strain>
    </source>
</reference>
<organism evidence="1 2">
    <name type="scientific">Streptomyces marianii</name>
    <dbReference type="NCBI Taxonomy" id="1817406"/>
    <lineage>
        <taxon>Bacteria</taxon>
        <taxon>Bacillati</taxon>
        <taxon>Actinomycetota</taxon>
        <taxon>Actinomycetes</taxon>
        <taxon>Kitasatosporales</taxon>
        <taxon>Streptomycetaceae</taxon>
        <taxon>Streptomyces</taxon>
    </lineage>
</organism>
<evidence type="ECO:0008006" key="3">
    <source>
        <dbReference type="Google" id="ProtNLM"/>
    </source>
</evidence>
<dbReference type="Gene3D" id="1.25.40.10">
    <property type="entry name" value="Tetratricopeptide repeat domain"/>
    <property type="match status" value="1"/>
</dbReference>